<evidence type="ECO:0000313" key="1">
    <source>
        <dbReference type="EMBL" id="KAJ4432430.1"/>
    </source>
</evidence>
<proteinExistence type="predicted"/>
<evidence type="ECO:0000313" key="2">
    <source>
        <dbReference type="Proteomes" id="UP001148838"/>
    </source>
</evidence>
<protein>
    <submittedName>
        <fullName evidence="1">Uncharacterized protein</fullName>
    </submittedName>
</protein>
<reference evidence="1 2" key="1">
    <citation type="journal article" date="2022" name="Allergy">
        <title>Genome assembly and annotation of Periplaneta americana reveal a comprehensive cockroach allergen profile.</title>
        <authorList>
            <person name="Wang L."/>
            <person name="Xiong Q."/>
            <person name="Saelim N."/>
            <person name="Wang L."/>
            <person name="Nong W."/>
            <person name="Wan A.T."/>
            <person name="Shi M."/>
            <person name="Liu X."/>
            <person name="Cao Q."/>
            <person name="Hui J.H.L."/>
            <person name="Sookrung N."/>
            <person name="Leung T.F."/>
            <person name="Tungtrongchitr A."/>
            <person name="Tsui S.K.W."/>
        </authorList>
    </citation>
    <scope>NUCLEOTIDE SEQUENCE [LARGE SCALE GENOMIC DNA]</scope>
    <source>
        <strain evidence="1">PWHHKU_190912</strain>
    </source>
</reference>
<comment type="caution">
    <text evidence="1">The sequence shown here is derived from an EMBL/GenBank/DDBJ whole genome shotgun (WGS) entry which is preliminary data.</text>
</comment>
<dbReference type="EMBL" id="JAJSOF020000029">
    <property type="protein sequence ID" value="KAJ4432430.1"/>
    <property type="molecule type" value="Genomic_DNA"/>
</dbReference>
<accession>A0ABQ8SEF0</accession>
<dbReference type="PANTHER" id="PTHR47027:SF20">
    <property type="entry name" value="REVERSE TRANSCRIPTASE-LIKE PROTEIN WITH RNA-DIRECTED DNA POLYMERASE DOMAIN"/>
    <property type="match status" value="1"/>
</dbReference>
<keyword evidence="2" id="KW-1185">Reference proteome</keyword>
<sequence length="541" mass="62528">MPSILQSLIAASIRQNASYEVYEEVGCVSSDGSTRRADIIIIDRQKDKGVILDPTIRFEMHEQQPQEVCREKQVIYEPCCQHLGAQYHITHWTVFGLMFGARGTIPRETLNQLKQYKISDATIDAIGSHVLKSSLAIINSGDEDCKDSDRAQLQATAELVTELLDIVQPYKEERGTDIRKDSDLISNEIENSPPPTRRIKRERNKEVFNEKKDETRTSIFGIYRILKNVFGYTPKLTPEEFEMNEYAKSKSVRKASLLYRSSTRVCVRICVSIRRPEFECSGPQLEGPEFECSGPQLEGPEFDAINASKTKRMTQIRNKQNMYNPPNLTINMFEETEKFKYLGTVMTSNNNELIEVQSRITATNKAYFALSAILKSNCVHKETKLKIYKTIIRSILCYASETLTLSKETEAKLGIFERKILRRIFGPVQENMQWRIRYNNELYTSYKSFDIVTFIKLRRLEWAGQVYRMEGNRIPKKILEGKIHGKIPIGRPKNRWIDAVTIDSQDYLGTTAWRRLAQDRDSWRKKIEEAKARLWAVMPSL</sequence>
<gene>
    <name evidence="1" type="ORF">ANN_21049</name>
</gene>
<dbReference type="PANTHER" id="PTHR47027">
    <property type="entry name" value="REVERSE TRANSCRIPTASE DOMAIN-CONTAINING PROTEIN"/>
    <property type="match status" value="1"/>
</dbReference>
<organism evidence="1 2">
    <name type="scientific">Periplaneta americana</name>
    <name type="common">American cockroach</name>
    <name type="synonym">Blatta americana</name>
    <dbReference type="NCBI Taxonomy" id="6978"/>
    <lineage>
        <taxon>Eukaryota</taxon>
        <taxon>Metazoa</taxon>
        <taxon>Ecdysozoa</taxon>
        <taxon>Arthropoda</taxon>
        <taxon>Hexapoda</taxon>
        <taxon>Insecta</taxon>
        <taxon>Pterygota</taxon>
        <taxon>Neoptera</taxon>
        <taxon>Polyneoptera</taxon>
        <taxon>Dictyoptera</taxon>
        <taxon>Blattodea</taxon>
        <taxon>Blattoidea</taxon>
        <taxon>Blattidae</taxon>
        <taxon>Blattinae</taxon>
        <taxon>Periplaneta</taxon>
    </lineage>
</organism>
<dbReference type="Proteomes" id="UP001148838">
    <property type="component" value="Unassembled WGS sequence"/>
</dbReference>
<name>A0ABQ8SEF0_PERAM</name>